<dbReference type="Proteomes" id="UP000032809">
    <property type="component" value="Chromosome I"/>
</dbReference>
<evidence type="ECO:0000259" key="3">
    <source>
        <dbReference type="Pfam" id="PF19295"/>
    </source>
</evidence>
<dbReference type="InterPro" id="IPR045595">
    <property type="entry name" value="SufBD_N"/>
</dbReference>
<dbReference type="InterPro" id="IPR010231">
    <property type="entry name" value="SUF_FeS_clus_asmbl_SufB"/>
</dbReference>
<dbReference type="AlphaFoldDB" id="A0A0C7NIT1"/>
<dbReference type="PATRIC" id="fig|1006576.9.peg.490"/>
<gene>
    <name evidence="4" type="primary">sufB</name>
    <name evidence="4" type="ORF">DTL3_0499</name>
</gene>
<protein>
    <submittedName>
        <fullName evidence="4">FeS cluster assembly protein SufB</fullName>
    </submittedName>
</protein>
<comment type="similarity">
    <text evidence="1">Belongs to the iron-sulfur cluster assembly SufBD family.</text>
</comment>
<accession>A0A0C7NIT1</accession>
<dbReference type="NCBIfam" id="TIGR01980">
    <property type="entry name" value="sufB"/>
    <property type="match status" value="1"/>
</dbReference>
<name>A0A0C7NIT1_DEFTU</name>
<reference evidence="5" key="1">
    <citation type="submission" date="2014-11" db="EMBL/GenBank/DDBJ databases">
        <authorList>
            <person name="Wibberg D."/>
        </authorList>
    </citation>
    <scope>NUCLEOTIDE SEQUENCE [LARGE SCALE GENOMIC DNA]</scope>
    <source>
        <strain evidence="5">L3</strain>
    </source>
</reference>
<sequence>MSRDKEFNIEDLLIDQSKFDFKSQVKYAYKTIPGLNKQVVEAISDQKQEPKWMRDLRLKSLEVFETWRDPRFGVDISDLDVSKIVAYIKPDAKKATSWEEVPSEIKDTFDKLGIPEAERKALAGVGAQYDSEIVYQNIKKEMEKLGVIFLDMESAVREYPDLVKEYFMKAIPITDHKYAAFHGAVWSGGTFLYVPKGVKVPLPLQAYFRMNNPGMGQMEHTIIIADEGSEVVFIEGCSAPFYEITNLHAGAVEIYVKKGARVKYATIQNWSKNTYNLNTKRAIVDEDGIMEWASGSMGSEKSMIYPASILRGKGAKTETKAITYAGPKQHMDTGSKVFMLAPYTSANVDARSISIGGGWAFYRGWLRVGGNAKGAKASVSCQALMLDNISKSDTIPLIEVYTDEADIGHEARIGRIREEQIYYLMSRGLKEAEAKALIVRGFVEPFSKELPLEYAIELNRLINLEIESSIG</sequence>
<dbReference type="RefSeq" id="WP_045087380.1">
    <property type="nucleotide sequence ID" value="NZ_LN824141.1"/>
</dbReference>
<evidence type="ECO:0000313" key="5">
    <source>
        <dbReference type="Proteomes" id="UP000032809"/>
    </source>
</evidence>
<dbReference type="GO" id="GO:0016226">
    <property type="term" value="P:iron-sulfur cluster assembly"/>
    <property type="evidence" value="ECO:0007669"/>
    <property type="project" value="InterPro"/>
</dbReference>
<dbReference type="InterPro" id="IPR037284">
    <property type="entry name" value="SUF_FeS_clus_asmbl_SufBD_sf"/>
</dbReference>
<keyword evidence="5" id="KW-1185">Reference proteome</keyword>
<proteinExistence type="inferred from homology"/>
<evidence type="ECO:0000256" key="1">
    <source>
        <dbReference type="ARBA" id="ARBA00043967"/>
    </source>
</evidence>
<dbReference type="PANTHER" id="PTHR30508">
    <property type="entry name" value="FES CLUSTER ASSEMBLY PROTEIN SUF"/>
    <property type="match status" value="1"/>
</dbReference>
<dbReference type="HOGENOM" id="CLU_026231_0_1_0"/>
<feature type="domain" description="SUF system FeS cluster assembly SufBD core" evidence="2">
    <location>
        <begin position="208"/>
        <end position="442"/>
    </location>
</feature>
<organism evidence="4 5">
    <name type="scientific">Defluviitoga tunisiensis</name>
    <dbReference type="NCBI Taxonomy" id="1006576"/>
    <lineage>
        <taxon>Bacteria</taxon>
        <taxon>Thermotogati</taxon>
        <taxon>Thermotogota</taxon>
        <taxon>Thermotogae</taxon>
        <taxon>Petrotogales</taxon>
        <taxon>Petrotogaceae</taxon>
        <taxon>Defluviitoga</taxon>
    </lineage>
</organism>
<dbReference type="PANTHER" id="PTHR30508:SF1">
    <property type="entry name" value="UPF0051 PROTEIN ABCI8, CHLOROPLASTIC-RELATED"/>
    <property type="match status" value="1"/>
</dbReference>
<evidence type="ECO:0000313" key="4">
    <source>
        <dbReference type="EMBL" id="CEP77821.1"/>
    </source>
</evidence>
<dbReference type="KEGG" id="dtn:DTL3_0499"/>
<dbReference type="OrthoDB" id="9803529at2"/>
<dbReference type="Pfam" id="PF19295">
    <property type="entry name" value="SufBD_N"/>
    <property type="match status" value="1"/>
</dbReference>
<evidence type="ECO:0000259" key="2">
    <source>
        <dbReference type="Pfam" id="PF01458"/>
    </source>
</evidence>
<dbReference type="STRING" id="1006576.DTL3_0499"/>
<dbReference type="SUPFAM" id="SSF101960">
    <property type="entry name" value="Stabilizer of iron transporter SufD"/>
    <property type="match status" value="1"/>
</dbReference>
<dbReference type="InterPro" id="IPR055346">
    <property type="entry name" value="Fe-S_cluster_assembly_SufBD"/>
</dbReference>
<dbReference type="Pfam" id="PF01458">
    <property type="entry name" value="SUFBD_core"/>
    <property type="match status" value="1"/>
</dbReference>
<dbReference type="InterPro" id="IPR000825">
    <property type="entry name" value="SUF_FeS_clus_asmbl_SufBD_core"/>
</dbReference>
<dbReference type="EMBL" id="LN824141">
    <property type="protein sequence ID" value="CEP77821.1"/>
    <property type="molecule type" value="Genomic_DNA"/>
</dbReference>
<feature type="domain" description="SUF system FeS cluster assembly SufBD N-terminal" evidence="3">
    <location>
        <begin position="47"/>
        <end position="205"/>
    </location>
</feature>